<reference evidence="5 6" key="1">
    <citation type="submission" date="2016-09" db="EMBL/GenBank/DDBJ databases">
        <title>Photobacterium proteolyticum sp. nov. a protease producing bacterium isolated from ocean sediments of Laizhou Bay.</title>
        <authorList>
            <person name="Li Y."/>
        </authorList>
    </citation>
    <scope>NUCLEOTIDE SEQUENCE [LARGE SCALE GENOMIC DNA]</scope>
    <source>
        <strain evidence="5 6">13-12</strain>
    </source>
</reference>
<dbReference type="InterPro" id="IPR027785">
    <property type="entry name" value="UvrD-like_helicase_C"/>
</dbReference>
<dbReference type="CDD" id="cd17933">
    <property type="entry name" value="DEXSc_RecD-like"/>
    <property type="match status" value="1"/>
</dbReference>
<dbReference type="Gene3D" id="2.30.30.940">
    <property type="match status" value="1"/>
</dbReference>
<keyword evidence="6" id="KW-1185">Reference proteome</keyword>
<evidence type="ECO:0000259" key="3">
    <source>
        <dbReference type="Pfam" id="PF13538"/>
    </source>
</evidence>
<dbReference type="PANTHER" id="PTHR43788:SF6">
    <property type="entry name" value="DNA HELICASE B"/>
    <property type="match status" value="1"/>
</dbReference>
<dbReference type="GO" id="GO:0003678">
    <property type="term" value="F:DNA helicase activity"/>
    <property type="evidence" value="ECO:0007669"/>
    <property type="project" value="UniProtKB-ARBA"/>
</dbReference>
<feature type="domain" description="ATP-dependent RecD2 DNA helicase-like helix-hairpin-helix" evidence="4">
    <location>
        <begin position="100"/>
        <end position="183"/>
    </location>
</feature>
<dbReference type="InterPro" id="IPR027417">
    <property type="entry name" value="P-loop_NTPase"/>
</dbReference>
<dbReference type="GO" id="GO:0005524">
    <property type="term" value="F:ATP binding"/>
    <property type="evidence" value="ECO:0007669"/>
    <property type="project" value="UniProtKB-KW"/>
</dbReference>
<name>A0A1Q9G6F7_9GAMM</name>
<dbReference type="Pfam" id="PF13538">
    <property type="entry name" value="UvrD_C_2"/>
    <property type="match status" value="1"/>
</dbReference>
<evidence type="ECO:0000313" key="6">
    <source>
        <dbReference type="Proteomes" id="UP000186905"/>
    </source>
</evidence>
<accession>A0A1Q9G6F7</accession>
<sequence length="659" mass="73635">MSERNVVEHGYEKVEVTIKASKLRVILPKGENSFVRFIERDNAFERVGARLARRLWIKFQSDIYQILEEGDIEKLKWVDGVGDTAAQGLIKGWQKYENLKHMAWFEKHEIPAGIAMRLIKHHKEDSLQKIQDDPYRLTTFGLSFKQADKLALTTFDFKEDSPERLIGAIEVAQLERMKGGHTVSTHEDLFPLVDKLLDNSELTSYALRQGYETAAFTIDDVGHYHPAGMWIMEQVVARRLAKLSITDVWSHHYDEALSKAMANLPFPLTERQQDAVITSLSRGTSIIAGGAGTGKTTVLRVIMAAYMNLGVQVAAMALSGRATKRIKESTGFQARTIAGFLKNIGTYDFEKPTILVIDEASMNDLPTMFRIITSVPPSVRILQVGDPNQLSPIGAGLVLHDAVDVLPTTTLDIVKRQEGSTGIPEFTRLIVDGIVPQAADFGDHIRFHHVSRKDINAKTVELYAQDAENTQILSAQNNSVNQLNELCQSACNPDGKLLEFVLEADFRHLNIREGDPVIFNENNWDRDVQNGTMGHLINVGNSQTADEENPGFADLELDDGRTIPLTHDLLDSIRKAYAITLHKAQGSQFKRVIVPLSRSGLLDNSWIYTALTRAEVHIELVGDFRDFEAAILRPSSADKRDTYLRTLLEAQLASLDQAA</sequence>
<protein>
    <recommendedName>
        <fullName evidence="7">AAA family ATPase</fullName>
    </recommendedName>
</protein>
<dbReference type="AlphaFoldDB" id="A0A1Q9G6F7"/>
<evidence type="ECO:0000256" key="2">
    <source>
        <dbReference type="ARBA" id="ARBA00022840"/>
    </source>
</evidence>
<evidence type="ECO:0000256" key="1">
    <source>
        <dbReference type="ARBA" id="ARBA00022741"/>
    </source>
</evidence>
<evidence type="ECO:0008006" key="7">
    <source>
        <dbReference type="Google" id="ProtNLM"/>
    </source>
</evidence>
<proteinExistence type="predicted"/>
<dbReference type="PANTHER" id="PTHR43788">
    <property type="entry name" value="DNA2/NAM7 HELICASE FAMILY MEMBER"/>
    <property type="match status" value="1"/>
</dbReference>
<dbReference type="Pfam" id="PF14490">
    <property type="entry name" value="HHH_RecD2"/>
    <property type="match status" value="1"/>
</dbReference>
<comment type="caution">
    <text evidence="5">The sequence shown here is derived from an EMBL/GenBank/DDBJ whole genome shotgun (WGS) entry which is preliminary data.</text>
</comment>
<dbReference type="Gene3D" id="3.40.50.300">
    <property type="entry name" value="P-loop containing nucleotide triphosphate hydrolases"/>
    <property type="match status" value="2"/>
</dbReference>
<dbReference type="Pfam" id="PF13604">
    <property type="entry name" value="AAA_30"/>
    <property type="match status" value="1"/>
</dbReference>
<dbReference type="InterPro" id="IPR029493">
    <property type="entry name" value="RecD2-like_HHH"/>
</dbReference>
<dbReference type="STRING" id="1903952.BIT28_07565"/>
<dbReference type="Proteomes" id="UP000186905">
    <property type="component" value="Unassembled WGS sequence"/>
</dbReference>
<dbReference type="SUPFAM" id="SSF52540">
    <property type="entry name" value="P-loop containing nucleoside triphosphate hydrolases"/>
    <property type="match status" value="1"/>
</dbReference>
<gene>
    <name evidence="5" type="ORF">BIT28_07565</name>
</gene>
<dbReference type="InterPro" id="IPR050534">
    <property type="entry name" value="Coronavir_polyprotein_1ab"/>
</dbReference>
<feature type="domain" description="UvrD-like helicase C-terminal" evidence="3">
    <location>
        <begin position="576"/>
        <end position="615"/>
    </location>
</feature>
<dbReference type="EMBL" id="MJIL01000100">
    <property type="protein sequence ID" value="OLQ69866.1"/>
    <property type="molecule type" value="Genomic_DNA"/>
</dbReference>
<keyword evidence="2" id="KW-0067">ATP-binding</keyword>
<dbReference type="RefSeq" id="WP_075768188.1">
    <property type="nucleotide sequence ID" value="NZ_MJIL01000100.1"/>
</dbReference>
<dbReference type="CDD" id="cd18809">
    <property type="entry name" value="SF1_C_RecD"/>
    <property type="match status" value="1"/>
</dbReference>
<organism evidence="5 6">
    <name type="scientific">Photobacterium proteolyticum</name>
    <dbReference type="NCBI Taxonomy" id="1903952"/>
    <lineage>
        <taxon>Bacteria</taxon>
        <taxon>Pseudomonadati</taxon>
        <taxon>Pseudomonadota</taxon>
        <taxon>Gammaproteobacteria</taxon>
        <taxon>Vibrionales</taxon>
        <taxon>Vibrionaceae</taxon>
        <taxon>Photobacterium</taxon>
    </lineage>
</organism>
<keyword evidence="1" id="KW-0547">Nucleotide-binding</keyword>
<evidence type="ECO:0000259" key="4">
    <source>
        <dbReference type="Pfam" id="PF14490"/>
    </source>
</evidence>
<evidence type="ECO:0000313" key="5">
    <source>
        <dbReference type="EMBL" id="OLQ69866.1"/>
    </source>
</evidence>
<dbReference type="Gene3D" id="1.10.10.2220">
    <property type="match status" value="1"/>
</dbReference>